<dbReference type="Proteomes" id="UP000193487">
    <property type="component" value="Unassembled WGS sequence"/>
</dbReference>
<proteinExistence type="predicted"/>
<evidence type="ECO:0000313" key="1">
    <source>
        <dbReference type="EMBL" id="ORW02985.1"/>
    </source>
</evidence>
<sequence length="243" mass="27365">MKAYIYASPAGAEAGVLSQCFIDFAELSRRGFLNEDSTVWANAEAPHASFWALTERSQYVYVYRSTEPGYVRLTSGRIRWARTFDDTVKKFEVDLDTKAIPGEPDKHLTLIVKHRMPGQTVKIIDESRRDEQTNGVFTKGQLTVIDLPAFKPPANPQPASEFEINHARYHGVNHMMSTLDPENAELVRKHLNLYAFDIEPETIQKLNEHLDVIEGYASQYAEVLYNRLATALNGDATDSIASA</sequence>
<protein>
    <submittedName>
        <fullName evidence="1">Uncharacterized protein</fullName>
    </submittedName>
</protein>
<keyword evidence="2" id="KW-1185">Reference proteome</keyword>
<comment type="caution">
    <text evidence="1">The sequence shown here is derived from an EMBL/GenBank/DDBJ whole genome shotgun (WGS) entry which is preliminary data.</text>
</comment>
<accession>A0A1X1XVV1</accession>
<name>A0A1X1XVV1_9MYCO</name>
<organism evidence="1 2">
    <name type="scientific">Mycobacterium kyorinense</name>
    <dbReference type="NCBI Taxonomy" id="487514"/>
    <lineage>
        <taxon>Bacteria</taxon>
        <taxon>Bacillati</taxon>
        <taxon>Actinomycetota</taxon>
        <taxon>Actinomycetes</taxon>
        <taxon>Mycobacteriales</taxon>
        <taxon>Mycobacteriaceae</taxon>
        <taxon>Mycobacterium</taxon>
    </lineage>
</organism>
<evidence type="ECO:0000313" key="2">
    <source>
        <dbReference type="Proteomes" id="UP000193487"/>
    </source>
</evidence>
<gene>
    <name evidence="1" type="ORF">AWC14_00435</name>
</gene>
<dbReference type="OrthoDB" id="4709045at2"/>
<dbReference type="AlphaFoldDB" id="A0A1X1XVV1"/>
<reference evidence="1 2" key="1">
    <citation type="submission" date="2016-01" db="EMBL/GenBank/DDBJ databases">
        <title>The new phylogeny of the genus Mycobacterium.</title>
        <authorList>
            <person name="Tarcisio F."/>
            <person name="Conor M."/>
            <person name="Antonella G."/>
            <person name="Elisabetta G."/>
            <person name="Giulia F.S."/>
            <person name="Sara T."/>
            <person name="Anna F."/>
            <person name="Clotilde B."/>
            <person name="Roberto B."/>
            <person name="Veronica D.S."/>
            <person name="Fabio R."/>
            <person name="Monica P."/>
            <person name="Olivier J."/>
            <person name="Enrico T."/>
            <person name="Nicola S."/>
        </authorList>
    </citation>
    <scope>NUCLEOTIDE SEQUENCE [LARGE SCALE GENOMIC DNA]</scope>
    <source>
        <strain evidence="1 2">DSM 45166</strain>
    </source>
</reference>
<dbReference type="EMBL" id="LQPE01000126">
    <property type="protein sequence ID" value="ORW02985.1"/>
    <property type="molecule type" value="Genomic_DNA"/>
</dbReference>